<feature type="domain" description="Prolyl 4-hydroxylase alpha subunit Fe(2+) 2OG dioxygenase" evidence="1">
    <location>
        <begin position="29"/>
        <end position="132"/>
    </location>
</feature>
<proteinExistence type="predicted"/>
<sequence>MDHAAFLTKGEIRFLRGYTNYYVQTDQGYIHQDESGVGGISAVWYCHPDWHLNWGGELVVYDVQDKDMFEDAGKYLYEKNIMRDEDRQGFYDHVMSSPMHAVTPVANRLVIFDSNVLHAARPPQSSDALRLSTALKLADTHY</sequence>
<reference evidence="2" key="1">
    <citation type="submission" date="2021-01" db="EMBL/GenBank/DDBJ databases">
        <authorList>
            <person name="Corre E."/>
            <person name="Pelletier E."/>
            <person name="Niang G."/>
            <person name="Scheremetjew M."/>
            <person name="Finn R."/>
            <person name="Kale V."/>
            <person name="Holt S."/>
            <person name="Cochrane G."/>
            <person name="Meng A."/>
            <person name="Brown T."/>
            <person name="Cohen L."/>
        </authorList>
    </citation>
    <scope>NUCLEOTIDE SEQUENCE</scope>
    <source>
        <strain evidence="2">CCCM811</strain>
    </source>
</reference>
<evidence type="ECO:0000259" key="1">
    <source>
        <dbReference type="Pfam" id="PF13640"/>
    </source>
</evidence>
<dbReference type="InterPro" id="IPR044862">
    <property type="entry name" value="Pro_4_hyd_alph_FE2OG_OXY"/>
</dbReference>
<accession>A0A7S3YP67</accession>
<dbReference type="AlphaFoldDB" id="A0A7S3YP67"/>
<organism evidence="2">
    <name type="scientific">Lotharella globosa</name>
    <dbReference type="NCBI Taxonomy" id="91324"/>
    <lineage>
        <taxon>Eukaryota</taxon>
        <taxon>Sar</taxon>
        <taxon>Rhizaria</taxon>
        <taxon>Cercozoa</taxon>
        <taxon>Chlorarachniophyceae</taxon>
        <taxon>Lotharella</taxon>
    </lineage>
</organism>
<dbReference type="Gene3D" id="2.60.120.620">
    <property type="entry name" value="q2cbj1_9rhob like domain"/>
    <property type="match status" value="1"/>
</dbReference>
<gene>
    <name evidence="2" type="ORF">LGLO00237_LOCUS9189</name>
</gene>
<dbReference type="Pfam" id="PF13640">
    <property type="entry name" value="2OG-FeII_Oxy_3"/>
    <property type="match status" value="1"/>
</dbReference>
<name>A0A7S3YP67_9EUKA</name>
<dbReference type="EMBL" id="HBIV01012415">
    <property type="protein sequence ID" value="CAE0657621.1"/>
    <property type="molecule type" value="Transcribed_RNA"/>
</dbReference>
<evidence type="ECO:0000313" key="2">
    <source>
        <dbReference type="EMBL" id="CAE0657621.1"/>
    </source>
</evidence>
<protein>
    <recommendedName>
        <fullName evidence="1">Prolyl 4-hydroxylase alpha subunit Fe(2+) 2OG dioxygenase domain-containing protein</fullName>
    </recommendedName>
</protein>